<keyword evidence="2" id="KW-1185">Reference proteome</keyword>
<protein>
    <submittedName>
        <fullName evidence="1">CRISPR-associated protein Cse1</fullName>
    </submittedName>
</protein>
<evidence type="ECO:0000313" key="2">
    <source>
        <dbReference type="Proteomes" id="UP000001870"/>
    </source>
</evidence>
<dbReference type="HOGENOM" id="CLU_039818_0_0_6"/>
<dbReference type="InterPro" id="IPR013381">
    <property type="entry name" value="CRISPR-assoc_prot_Cse1"/>
</dbReference>
<dbReference type="RefSeq" id="WP_012519308.1">
    <property type="nucleotide sequence ID" value="NC_011138.3"/>
</dbReference>
<dbReference type="Proteomes" id="UP000001870">
    <property type="component" value="Chromosome"/>
</dbReference>
<evidence type="ECO:0000313" key="1">
    <source>
        <dbReference type="EMBL" id="AEA99016.1"/>
    </source>
</evidence>
<accession>F2GBH0</accession>
<dbReference type="Pfam" id="PF09481">
    <property type="entry name" value="CRISPR_Cse1"/>
    <property type="match status" value="1"/>
</dbReference>
<dbReference type="CDD" id="cd09729">
    <property type="entry name" value="Cse1_I-E"/>
    <property type="match status" value="1"/>
</dbReference>
<dbReference type="KEGG" id="amc:MADE_1014410"/>
<dbReference type="NCBIfam" id="TIGR02547">
    <property type="entry name" value="casA_cse1"/>
    <property type="match status" value="1"/>
</dbReference>
<sequence length="535" mass="59978">MNLLKEPWLLFNVQQPDGSIAEKTLPITAIAKPEVIDFALPRADFQGAAYQFAIGLLQTCFAPDDEFEWKDNYLEPPTEDALRPAFSKAEHAFNATGDGPLFMQDFDSLDEAKPTSVSGLLIEAPGGNGLKLNTDHFVKRGIGEVMSLPMAVLALFTLQINAPAGGQGHRTGLRGGGPLTTLVMPQNENSPLWQKLWLNVAPNDERYSAPDLHSDTVFPWLGKTRVSAKKGSETYQKDVHPLHMFWSMPRRIRLIVEDVAGECSLTGKSCSQLVKLYKTQNYGANYAGSWSHPLTPYKRDLKKPDQEDLSIKGQPGGITYKIWDVLTLTGSPDGGKTQQMCASVVRSFNHLVNDDILEDVTAQARLWVFGYDMDNMKARGWYSETMPLFQVPSAKQQHILDYIKQLQTIANDALWHCRSQIKSAWFDKPGDAKGDFSFIETAFWQQTQSAFFAAVQQLMSSDSLYLTSMEAKQWLSTLRNVALSLFDEYALSELGSERTMEKRIGARKNLLKGLYSKSFKKFETEHQIEPNKEAN</sequence>
<name>F2GBH0_ALTMD</name>
<dbReference type="AlphaFoldDB" id="F2GBH0"/>
<proteinExistence type="predicted"/>
<organism evidence="1 2">
    <name type="scientific">Alteromonas mediterranea (strain DSM 17117 / CIP 110805 / LMG 28347 / Deep ecotype)</name>
    <dbReference type="NCBI Taxonomy" id="1774373"/>
    <lineage>
        <taxon>Bacteria</taxon>
        <taxon>Pseudomonadati</taxon>
        <taxon>Pseudomonadota</taxon>
        <taxon>Gammaproteobacteria</taxon>
        <taxon>Alteromonadales</taxon>
        <taxon>Alteromonadaceae</taxon>
        <taxon>Alteromonas/Salinimonas group</taxon>
        <taxon>Alteromonas</taxon>
    </lineage>
</organism>
<gene>
    <name evidence="1" type="ordered locus">MADE_1014410</name>
</gene>
<reference evidence="1 2" key="2">
    <citation type="journal article" date="2015" name="Antonie Van Leeuwenhoek">
        <title>Ecophysiological diversity of a novel member of the genus Alteromonas, and description of Alteromonas mediterranea sp. nov.</title>
        <authorList>
            <person name="Ivanova E.P."/>
            <person name="Lopez-Perez M."/>
            <person name="Zabalos M."/>
            <person name="Nguyen S.H."/>
            <person name="Webb H.K."/>
            <person name="Ryan J."/>
            <person name="Lagutin K."/>
            <person name="Vyssotski M."/>
            <person name="Crawford R.J."/>
            <person name="Rodriguez-Valera F."/>
        </authorList>
    </citation>
    <scope>NUCLEOTIDE SEQUENCE [LARGE SCALE GENOMIC DNA]</scope>
    <source>
        <strain evidence="2">DSM 17117 / CIP 110805 / LMG 28347 / Deep ecotype</strain>
    </source>
</reference>
<reference evidence="1 2" key="1">
    <citation type="journal article" date="2008" name="ISME J.">
        <title>Comparative genomics of two ecotypes of the marine planktonic copiotroph Alteromonas macleodii suggests alternative lifestyles associated with different kinds of particulate organic matter.</title>
        <authorList>
            <person name="Ivars-Martinez E."/>
            <person name="Martin-Cuadrado A.B."/>
            <person name="D'Auria G."/>
            <person name="Mira A."/>
            <person name="Ferriera S."/>
            <person name="Johnson J."/>
            <person name="Friedman R."/>
            <person name="Rodriguez-Valera F."/>
        </authorList>
    </citation>
    <scope>NUCLEOTIDE SEQUENCE [LARGE SCALE GENOMIC DNA]</scope>
    <source>
        <strain evidence="2">DSM 17117 / CIP 110805 / LMG 28347 / Deep ecotype</strain>
    </source>
</reference>
<dbReference type="EMBL" id="CP001103">
    <property type="protein sequence ID" value="AEA99016.1"/>
    <property type="molecule type" value="Genomic_DNA"/>
</dbReference>